<reference evidence="9 10" key="1">
    <citation type="submission" date="2020-08" db="EMBL/GenBank/DDBJ databases">
        <title>Genome public.</title>
        <authorList>
            <person name="Liu C."/>
            <person name="Sun Q."/>
        </authorList>
    </citation>
    <scope>NUCLEOTIDE SEQUENCE [LARGE SCALE GENOMIC DNA]</scope>
    <source>
        <strain evidence="9 10">BX0805</strain>
    </source>
</reference>
<dbReference type="Pfam" id="PF01032">
    <property type="entry name" value="FecCD"/>
    <property type="match status" value="1"/>
</dbReference>
<feature type="transmembrane region" description="Helical" evidence="8">
    <location>
        <begin position="151"/>
        <end position="173"/>
    </location>
</feature>
<dbReference type="Gene3D" id="1.10.3470.10">
    <property type="entry name" value="ABC transporter involved in vitamin B12 uptake, BtuC"/>
    <property type="match status" value="1"/>
</dbReference>
<dbReference type="InterPro" id="IPR037294">
    <property type="entry name" value="ABC_BtuC-like"/>
</dbReference>
<evidence type="ECO:0000256" key="2">
    <source>
        <dbReference type="ARBA" id="ARBA00007935"/>
    </source>
</evidence>
<feature type="transmembrane region" description="Helical" evidence="8">
    <location>
        <begin position="125"/>
        <end position="144"/>
    </location>
</feature>
<evidence type="ECO:0000256" key="1">
    <source>
        <dbReference type="ARBA" id="ARBA00004651"/>
    </source>
</evidence>
<keyword evidence="10" id="KW-1185">Reference proteome</keyword>
<evidence type="ECO:0000313" key="9">
    <source>
        <dbReference type="EMBL" id="MBC5753903.1"/>
    </source>
</evidence>
<dbReference type="EMBL" id="JACOQH010000004">
    <property type="protein sequence ID" value="MBC5753903.1"/>
    <property type="molecule type" value="Genomic_DNA"/>
</dbReference>
<dbReference type="PANTHER" id="PTHR30472">
    <property type="entry name" value="FERRIC ENTEROBACTIN TRANSPORT SYSTEM PERMEASE PROTEIN"/>
    <property type="match status" value="1"/>
</dbReference>
<comment type="caution">
    <text evidence="9">The sequence shown here is derived from an EMBL/GenBank/DDBJ whole genome shotgun (WGS) entry which is preliminary data.</text>
</comment>
<evidence type="ECO:0000256" key="5">
    <source>
        <dbReference type="ARBA" id="ARBA00022692"/>
    </source>
</evidence>
<dbReference type="CDD" id="cd06550">
    <property type="entry name" value="TM_ABC_iron-siderophores_like"/>
    <property type="match status" value="1"/>
</dbReference>
<feature type="transmembrane region" description="Helical" evidence="8">
    <location>
        <begin position="313"/>
        <end position="332"/>
    </location>
</feature>
<keyword evidence="7 8" id="KW-0472">Membrane</keyword>
<comment type="similarity">
    <text evidence="2">Belongs to the binding-protein-dependent transport system permease family. FecCD subfamily.</text>
</comment>
<feature type="transmembrane region" description="Helical" evidence="8">
    <location>
        <begin position="12"/>
        <end position="33"/>
    </location>
</feature>
<sequence length="340" mass="36279">MQKKGKKTAENTIFYIILGILPFLAALICLGIGRYSMSVSETVTTLFSRFTNAKVDNTAYTVIFNVRLPRIILAAVVGAGLSCAGAAFQGLFSNPLATPDTLGVASGASFGAVLAMLIGGNMIGIQGMALIFGLISCLITFLIGRSSRRGSIVMIVLAGLVVSSVFEALVSLMKYVADPQDELPVITYWLMGSMSRANYKNLVMGIPFIVIGIIIIFALRWRLNILSFNEDEARSLGVNVKILRVAFILASSMITASCVSMCGQVGWVGLLVPHISRMMRGNNNCKVIPVSISLGAFFMIVMDTFARSATASEIPISILTAIIGAPVFIVLLKKTGGSWA</sequence>
<keyword evidence="5 8" id="KW-0812">Transmembrane</keyword>
<dbReference type="RefSeq" id="WP_186982133.1">
    <property type="nucleotide sequence ID" value="NZ_JACOQH010000004.1"/>
</dbReference>
<evidence type="ECO:0000256" key="3">
    <source>
        <dbReference type="ARBA" id="ARBA00022448"/>
    </source>
</evidence>
<organism evidence="9 10">
    <name type="scientific">Roseburia yibonii</name>
    <dbReference type="NCBI Taxonomy" id="2763063"/>
    <lineage>
        <taxon>Bacteria</taxon>
        <taxon>Bacillati</taxon>
        <taxon>Bacillota</taxon>
        <taxon>Clostridia</taxon>
        <taxon>Lachnospirales</taxon>
        <taxon>Lachnospiraceae</taxon>
        <taxon>Roseburia</taxon>
    </lineage>
</organism>
<feature type="transmembrane region" description="Helical" evidence="8">
    <location>
        <begin position="242"/>
        <end position="267"/>
    </location>
</feature>
<keyword evidence="4" id="KW-1003">Cell membrane</keyword>
<feature type="transmembrane region" description="Helical" evidence="8">
    <location>
        <begin position="202"/>
        <end position="221"/>
    </location>
</feature>
<evidence type="ECO:0000256" key="7">
    <source>
        <dbReference type="ARBA" id="ARBA00023136"/>
    </source>
</evidence>
<gene>
    <name evidence="9" type="ORF">H8Z76_07660</name>
</gene>
<name>A0ABR7IAD5_9FIRM</name>
<evidence type="ECO:0000313" key="10">
    <source>
        <dbReference type="Proteomes" id="UP000621540"/>
    </source>
</evidence>
<feature type="transmembrane region" description="Helical" evidence="8">
    <location>
        <begin position="287"/>
        <end position="306"/>
    </location>
</feature>
<proteinExistence type="inferred from homology"/>
<accession>A0ABR7IAD5</accession>
<dbReference type="Proteomes" id="UP000621540">
    <property type="component" value="Unassembled WGS sequence"/>
</dbReference>
<dbReference type="SUPFAM" id="SSF81345">
    <property type="entry name" value="ABC transporter involved in vitamin B12 uptake, BtuC"/>
    <property type="match status" value="1"/>
</dbReference>
<evidence type="ECO:0000256" key="8">
    <source>
        <dbReference type="SAM" id="Phobius"/>
    </source>
</evidence>
<dbReference type="InterPro" id="IPR000522">
    <property type="entry name" value="ABC_transptr_permease_BtuC"/>
</dbReference>
<keyword evidence="6 8" id="KW-1133">Transmembrane helix</keyword>
<dbReference type="PANTHER" id="PTHR30472:SF70">
    <property type="entry name" value="MOLYBDATE IMPORT SYSTEM PERMEASE PROTEIN MOLB"/>
    <property type="match status" value="1"/>
</dbReference>
<evidence type="ECO:0000256" key="6">
    <source>
        <dbReference type="ARBA" id="ARBA00022989"/>
    </source>
</evidence>
<comment type="subcellular location">
    <subcellularLocation>
        <location evidence="1">Cell membrane</location>
        <topology evidence="1">Multi-pass membrane protein</topology>
    </subcellularLocation>
</comment>
<evidence type="ECO:0000256" key="4">
    <source>
        <dbReference type="ARBA" id="ARBA00022475"/>
    </source>
</evidence>
<feature type="transmembrane region" description="Helical" evidence="8">
    <location>
        <begin position="71"/>
        <end position="92"/>
    </location>
</feature>
<protein>
    <submittedName>
        <fullName evidence="9">Iron ABC transporter permease</fullName>
    </submittedName>
</protein>
<feature type="transmembrane region" description="Helical" evidence="8">
    <location>
        <begin position="101"/>
        <end position="119"/>
    </location>
</feature>
<keyword evidence="3" id="KW-0813">Transport</keyword>